<dbReference type="AlphaFoldDB" id="A0A1S8MYW3"/>
<keyword evidence="4 5" id="KW-0472">Membrane</keyword>
<feature type="transmembrane region" description="Helical" evidence="5">
    <location>
        <begin position="70"/>
        <end position="90"/>
    </location>
</feature>
<feature type="transmembrane region" description="Helical" evidence="5">
    <location>
        <begin position="12"/>
        <end position="29"/>
    </location>
</feature>
<evidence type="ECO:0000313" key="8">
    <source>
        <dbReference type="Proteomes" id="UP000191154"/>
    </source>
</evidence>
<feature type="transmembrane region" description="Helical" evidence="5">
    <location>
        <begin position="35"/>
        <end position="58"/>
    </location>
</feature>
<dbReference type="RefSeq" id="WP_077866670.1">
    <property type="nucleotide sequence ID" value="NZ_LZYZ01000007.1"/>
</dbReference>
<accession>A0A1S8MYW3</accession>
<dbReference type="STRING" id="169679.CSACC_28550"/>
<dbReference type="GO" id="GO:0016874">
    <property type="term" value="F:ligase activity"/>
    <property type="evidence" value="ECO:0007669"/>
    <property type="project" value="UniProtKB-KW"/>
</dbReference>
<keyword evidence="2 5" id="KW-0812">Transmembrane</keyword>
<feature type="transmembrane region" description="Helical" evidence="5">
    <location>
        <begin position="360"/>
        <end position="376"/>
    </location>
</feature>
<dbReference type="Proteomes" id="UP000191154">
    <property type="component" value="Unassembled WGS sequence"/>
</dbReference>
<dbReference type="GO" id="GO:0016020">
    <property type="term" value="C:membrane"/>
    <property type="evidence" value="ECO:0007669"/>
    <property type="project" value="UniProtKB-SubCell"/>
</dbReference>
<gene>
    <name evidence="7" type="ORF">CLOSAC_36410</name>
</gene>
<evidence type="ECO:0000256" key="2">
    <source>
        <dbReference type="ARBA" id="ARBA00022692"/>
    </source>
</evidence>
<name>A0A1S8MYW3_CLOSA</name>
<evidence type="ECO:0000256" key="1">
    <source>
        <dbReference type="ARBA" id="ARBA00004141"/>
    </source>
</evidence>
<feature type="transmembrane region" description="Helical" evidence="5">
    <location>
        <begin position="96"/>
        <end position="114"/>
    </location>
</feature>
<feature type="transmembrane region" description="Helical" evidence="5">
    <location>
        <begin position="164"/>
        <end position="184"/>
    </location>
</feature>
<dbReference type="EMBL" id="LZYZ01000007">
    <property type="protein sequence ID" value="OOM09360.1"/>
    <property type="molecule type" value="Genomic_DNA"/>
</dbReference>
<feature type="domain" description="O-antigen ligase-related" evidence="6">
    <location>
        <begin position="202"/>
        <end position="340"/>
    </location>
</feature>
<feature type="transmembrane region" description="Helical" evidence="5">
    <location>
        <begin position="325"/>
        <end position="348"/>
    </location>
</feature>
<keyword evidence="3 5" id="KW-1133">Transmembrane helix</keyword>
<keyword evidence="7" id="KW-0436">Ligase</keyword>
<feature type="transmembrane region" description="Helical" evidence="5">
    <location>
        <begin position="239"/>
        <end position="255"/>
    </location>
</feature>
<protein>
    <submittedName>
        <fullName evidence="7">O-antigen ligase</fullName>
    </submittedName>
</protein>
<feature type="transmembrane region" description="Helical" evidence="5">
    <location>
        <begin position="134"/>
        <end position="152"/>
    </location>
</feature>
<dbReference type="InterPro" id="IPR007016">
    <property type="entry name" value="O-antigen_ligase-rel_domated"/>
</dbReference>
<organism evidence="7 8">
    <name type="scientific">Clostridium saccharobutylicum</name>
    <dbReference type="NCBI Taxonomy" id="169679"/>
    <lineage>
        <taxon>Bacteria</taxon>
        <taxon>Bacillati</taxon>
        <taxon>Bacillota</taxon>
        <taxon>Clostridia</taxon>
        <taxon>Eubacteriales</taxon>
        <taxon>Clostridiaceae</taxon>
        <taxon>Clostridium</taxon>
    </lineage>
</organism>
<evidence type="ECO:0000259" key="6">
    <source>
        <dbReference type="Pfam" id="PF04932"/>
    </source>
</evidence>
<comment type="subcellular location">
    <subcellularLocation>
        <location evidence="1">Membrane</location>
        <topology evidence="1">Multi-pass membrane protein</topology>
    </subcellularLocation>
</comment>
<evidence type="ECO:0000256" key="5">
    <source>
        <dbReference type="SAM" id="Phobius"/>
    </source>
</evidence>
<reference evidence="7 8" key="1">
    <citation type="submission" date="2016-05" db="EMBL/GenBank/DDBJ databases">
        <title>Microbial solvent formation.</title>
        <authorList>
            <person name="Poehlein A."/>
            <person name="Montoya Solano J.D."/>
            <person name="Flitsch S."/>
            <person name="Krabben P."/>
            <person name="Duerre P."/>
            <person name="Daniel R."/>
        </authorList>
    </citation>
    <scope>NUCLEOTIDE SEQUENCE [LARGE SCALE GENOMIC DNA]</scope>
    <source>
        <strain evidence="7 8">L1-8</strain>
    </source>
</reference>
<dbReference type="Pfam" id="PF04932">
    <property type="entry name" value="Wzy_C"/>
    <property type="match status" value="1"/>
</dbReference>
<evidence type="ECO:0000313" key="7">
    <source>
        <dbReference type="EMBL" id="OOM09360.1"/>
    </source>
</evidence>
<sequence length="411" mass="48045">MNYKINTKFKFSLEILLLIALADCCFYFVDYQEKLFGVASGYDISMIIFFLYFIWNFVRYGTSLFTNKKYKLIILFIPILAVISSISAFINYNQGIVSGLLTHRYWIVISFLYFPISTKLQKGKLKIEEIKNAILVVASIELLLVWLQYFFADKFFFLKVIHNYRYGSIRLYIDYSYIIMSMYICFDEILKGKKKIKNIILVVITILYVIFINKSRMLFAAIIATLSLNGLLGKGKLRYRIIFGAILLTSFSYIMNTQLMQEFINAVVEKGNDPTYEIRLLSQSFYLEGFYKSPVFGYGFPNTSDISAYYSAGIGSGYLVADNGIYGYLFSYGLIGICWFLSLFSIFLKNGFFYYYRNRSSWILLMTAYLIITIATNCTWFFNYYSFYVVLILIFCEYSNLKKENIVINKK</sequence>
<proteinExistence type="predicted"/>
<comment type="caution">
    <text evidence="7">The sequence shown here is derived from an EMBL/GenBank/DDBJ whole genome shotgun (WGS) entry which is preliminary data.</text>
</comment>
<evidence type="ECO:0000256" key="3">
    <source>
        <dbReference type="ARBA" id="ARBA00022989"/>
    </source>
</evidence>
<evidence type="ECO:0000256" key="4">
    <source>
        <dbReference type="ARBA" id="ARBA00023136"/>
    </source>
</evidence>
<feature type="transmembrane region" description="Helical" evidence="5">
    <location>
        <begin position="196"/>
        <end position="211"/>
    </location>
</feature>